<organism evidence="7 8">
    <name type="scientific">Streptococcus suis</name>
    <dbReference type="NCBI Taxonomy" id="1307"/>
    <lineage>
        <taxon>Bacteria</taxon>
        <taxon>Bacillati</taxon>
        <taxon>Bacillota</taxon>
        <taxon>Bacilli</taxon>
        <taxon>Lactobacillales</taxon>
        <taxon>Streptococcaceae</taxon>
        <taxon>Streptococcus</taxon>
    </lineage>
</organism>
<dbReference type="RefSeq" id="WP_105123377.1">
    <property type="nucleotide sequence ID" value="NZ_JABCSA010000048.1"/>
</dbReference>
<dbReference type="InterPro" id="IPR019931">
    <property type="entry name" value="LPXTG_anchor"/>
</dbReference>
<keyword evidence="1" id="KW-0134">Cell wall</keyword>
<evidence type="ECO:0000256" key="2">
    <source>
        <dbReference type="ARBA" id="ARBA00022525"/>
    </source>
</evidence>
<keyword evidence="5" id="KW-0472">Membrane</keyword>
<dbReference type="NCBIfam" id="TIGR01167">
    <property type="entry name" value="LPXTG_anchor"/>
    <property type="match status" value="1"/>
</dbReference>
<protein>
    <submittedName>
        <fullName evidence="7">LPXTG cell wall anchor domain-containing protein</fullName>
    </submittedName>
</protein>
<name>A0A3R8T7V5_STRSU</name>
<evidence type="ECO:0000313" key="7">
    <source>
        <dbReference type="EMBL" id="RRR51747.1"/>
    </source>
</evidence>
<evidence type="ECO:0000256" key="5">
    <source>
        <dbReference type="SAM" id="Phobius"/>
    </source>
</evidence>
<keyword evidence="2" id="KW-0964">Secreted</keyword>
<proteinExistence type="predicted"/>
<dbReference type="AlphaFoldDB" id="A0A3R8T7V5"/>
<dbReference type="InterPro" id="IPR013783">
    <property type="entry name" value="Ig-like_fold"/>
</dbReference>
<evidence type="ECO:0000256" key="3">
    <source>
        <dbReference type="ARBA" id="ARBA00022729"/>
    </source>
</evidence>
<evidence type="ECO:0000256" key="4">
    <source>
        <dbReference type="ARBA" id="ARBA00023088"/>
    </source>
</evidence>
<reference evidence="7 8" key="1">
    <citation type="submission" date="2018-11" db="EMBL/GenBank/DDBJ databases">
        <authorList>
            <person name="Stevens M.J."/>
            <person name="Cernela N."/>
            <person name="Spoerry Serrano N."/>
            <person name="Schmitt S."/>
            <person name="Schrenzel J."/>
            <person name="Stephan R."/>
        </authorList>
    </citation>
    <scope>NUCLEOTIDE SEQUENCE [LARGE SCALE GENOMIC DNA]</scope>
    <source>
        <strain evidence="7 8">PP422</strain>
    </source>
</reference>
<feature type="transmembrane region" description="Helical" evidence="5">
    <location>
        <begin position="103"/>
        <end position="121"/>
    </location>
</feature>
<keyword evidence="3" id="KW-0732">Signal</keyword>
<dbReference type="Gene3D" id="2.60.40.10">
    <property type="entry name" value="Immunoglobulins"/>
    <property type="match status" value="1"/>
</dbReference>
<dbReference type="Pfam" id="PF17802">
    <property type="entry name" value="SpaA"/>
    <property type="match status" value="1"/>
</dbReference>
<dbReference type="Proteomes" id="UP000274117">
    <property type="component" value="Unassembled WGS sequence"/>
</dbReference>
<gene>
    <name evidence="7" type="ORF">EI998_08230</name>
</gene>
<evidence type="ECO:0000259" key="6">
    <source>
        <dbReference type="PROSITE" id="PS50847"/>
    </source>
</evidence>
<keyword evidence="4" id="KW-0572">Peptidoglycan-anchor</keyword>
<evidence type="ECO:0000313" key="8">
    <source>
        <dbReference type="Proteomes" id="UP000274117"/>
    </source>
</evidence>
<dbReference type="InterPro" id="IPR041033">
    <property type="entry name" value="SpaA_PFL_dom_1"/>
</dbReference>
<dbReference type="EMBL" id="RSDO01000014">
    <property type="protein sequence ID" value="RRR51747.1"/>
    <property type="molecule type" value="Genomic_DNA"/>
</dbReference>
<keyword evidence="5" id="KW-0812">Transmembrane</keyword>
<evidence type="ECO:0000256" key="1">
    <source>
        <dbReference type="ARBA" id="ARBA00022512"/>
    </source>
</evidence>
<feature type="domain" description="Gram-positive cocci surface proteins LPxTG" evidence="6">
    <location>
        <begin position="94"/>
        <end position="129"/>
    </location>
</feature>
<keyword evidence="5" id="KW-1133">Transmembrane helix</keyword>
<accession>A0A3R8T7V5</accession>
<comment type="caution">
    <text evidence="7">The sequence shown here is derived from an EMBL/GenBank/DDBJ whole genome shotgun (WGS) entry which is preliminary data.</text>
</comment>
<sequence length="129" mass="14028">MLGKSRLCSGKPIKTVTTGADGKAIIDELDYDKEYILVETKAPNGYVLNKEPVKVNVKDLDEGEAVIKLSVKNDKDNKTNPPANVPTVVKKYKAPETGDSSNISFYLVTGVVALLMLLGLIGKNHRKNN</sequence>
<dbReference type="PROSITE" id="PS50847">
    <property type="entry name" value="GRAM_POS_ANCHORING"/>
    <property type="match status" value="1"/>
</dbReference>
<reference evidence="7 8" key="2">
    <citation type="submission" date="2018-12" db="EMBL/GenBank/DDBJ databases">
        <title>Whole-genome sequences of fifteen clinical Streptococcus suis strains isolated from pigs between 2006 and 2018.</title>
        <authorList>
            <person name="Stevens M.J.A."/>
            <person name="Cernela N."/>
            <person name="Spoerry Serrano N."/>
            <person name="Schmitt S."/>
            <person name="Schrenzel J."/>
            <person name="Stephan R."/>
        </authorList>
    </citation>
    <scope>NUCLEOTIDE SEQUENCE [LARGE SCALE GENOMIC DNA]</scope>
    <source>
        <strain evidence="7 8">PP422</strain>
    </source>
</reference>